<gene>
    <name evidence="2" type="ORF">O181_021460</name>
</gene>
<evidence type="ECO:0000256" key="1">
    <source>
        <dbReference type="SAM" id="MobiDB-lite"/>
    </source>
</evidence>
<feature type="region of interest" description="Disordered" evidence="1">
    <location>
        <begin position="1"/>
        <end position="23"/>
    </location>
</feature>
<dbReference type="AlphaFoldDB" id="A0A9Q3CEP3"/>
<dbReference type="Proteomes" id="UP000765509">
    <property type="component" value="Unassembled WGS sequence"/>
</dbReference>
<dbReference type="EMBL" id="AVOT02006500">
    <property type="protein sequence ID" value="MBW0481745.1"/>
    <property type="molecule type" value="Genomic_DNA"/>
</dbReference>
<reference evidence="2" key="1">
    <citation type="submission" date="2021-03" db="EMBL/GenBank/DDBJ databases">
        <title>Draft genome sequence of rust myrtle Austropuccinia psidii MF-1, a brazilian biotype.</title>
        <authorList>
            <person name="Quecine M.C."/>
            <person name="Pachon D.M.R."/>
            <person name="Bonatelli M.L."/>
            <person name="Correr F.H."/>
            <person name="Franceschini L.M."/>
            <person name="Leite T.F."/>
            <person name="Margarido G.R.A."/>
            <person name="Almeida C.A."/>
            <person name="Ferrarezi J.A."/>
            <person name="Labate C.A."/>
        </authorList>
    </citation>
    <scope>NUCLEOTIDE SEQUENCE</scope>
    <source>
        <strain evidence="2">MF-1</strain>
    </source>
</reference>
<sequence length="94" mass="10805">MENGSSNACHSNEESEELHESAKQELIKSIQHKIHELAMIADDNAFLPRQIDLHNADILQLYVNHALCDQMLNCLKQDYLAKLNKLEEHLLDLL</sequence>
<feature type="compositionally biased region" description="Polar residues" evidence="1">
    <location>
        <begin position="1"/>
        <end position="10"/>
    </location>
</feature>
<name>A0A9Q3CEP3_9BASI</name>
<evidence type="ECO:0000313" key="2">
    <source>
        <dbReference type="EMBL" id="MBW0481745.1"/>
    </source>
</evidence>
<proteinExistence type="predicted"/>
<evidence type="ECO:0000313" key="3">
    <source>
        <dbReference type="Proteomes" id="UP000765509"/>
    </source>
</evidence>
<comment type="caution">
    <text evidence="2">The sequence shown here is derived from an EMBL/GenBank/DDBJ whole genome shotgun (WGS) entry which is preliminary data.</text>
</comment>
<keyword evidence="3" id="KW-1185">Reference proteome</keyword>
<organism evidence="2 3">
    <name type="scientific">Austropuccinia psidii MF-1</name>
    <dbReference type="NCBI Taxonomy" id="1389203"/>
    <lineage>
        <taxon>Eukaryota</taxon>
        <taxon>Fungi</taxon>
        <taxon>Dikarya</taxon>
        <taxon>Basidiomycota</taxon>
        <taxon>Pucciniomycotina</taxon>
        <taxon>Pucciniomycetes</taxon>
        <taxon>Pucciniales</taxon>
        <taxon>Sphaerophragmiaceae</taxon>
        <taxon>Austropuccinia</taxon>
    </lineage>
</organism>
<protein>
    <submittedName>
        <fullName evidence="2">Uncharacterized protein</fullName>
    </submittedName>
</protein>
<accession>A0A9Q3CEP3</accession>